<dbReference type="RefSeq" id="WP_123270611.1">
    <property type="nucleotide sequence ID" value="NZ_RJJQ01000004.1"/>
</dbReference>
<proteinExistence type="predicted"/>
<keyword evidence="3" id="KW-0540">Nuclease</keyword>
<keyword evidence="3" id="KW-0255">Endonuclease</keyword>
<evidence type="ECO:0000313" key="4">
    <source>
        <dbReference type="Proteomes" id="UP000271678"/>
    </source>
</evidence>
<dbReference type="InterPro" id="IPR003615">
    <property type="entry name" value="HNH_nuc"/>
</dbReference>
<comment type="caution">
    <text evidence="3">The sequence shown here is derived from an EMBL/GenBank/DDBJ whole genome shotgun (WGS) entry which is preliminary data.</text>
</comment>
<dbReference type="EMBL" id="RJJQ01000004">
    <property type="protein sequence ID" value="RNI23872.1"/>
    <property type="molecule type" value="Genomic_DNA"/>
</dbReference>
<feature type="domain" description="HNH nuclease" evidence="2">
    <location>
        <begin position="400"/>
        <end position="452"/>
    </location>
</feature>
<dbReference type="OrthoDB" id="4857724at2"/>
<reference evidence="3 4" key="1">
    <citation type="submission" date="2018-11" db="EMBL/GenBank/DDBJ databases">
        <title>Draft genome of Simplicispira Flexivirga sp. BO-16.</title>
        <authorList>
            <person name="Im W.T."/>
        </authorList>
    </citation>
    <scope>NUCLEOTIDE SEQUENCE [LARGE SCALE GENOMIC DNA]</scope>
    <source>
        <strain evidence="3 4">BO-16</strain>
    </source>
</reference>
<feature type="region of interest" description="Disordered" evidence="1">
    <location>
        <begin position="277"/>
        <end position="308"/>
    </location>
</feature>
<protein>
    <submittedName>
        <fullName evidence="3">HNH endonuclease</fullName>
    </submittedName>
</protein>
<feature type="region of interest" description="Disordered" evidence="1">
    <location>
        <begin position="1"/>
        <end position="49"/>
    </location>
</feature>
<evidence type="ECO:0000313" key="3">
    <source>
        <dbReference type="EMBL" id="RNI23872.1"/>
    </source>
</evidence>
<dbReference type="SMART" id="SM00507">
    <property type="entry name" value="HNHc"/>
    <property type="match status" value="1"/>
</dbReference>
<feature type="compositionally biased region" description="Low complexity" evidence="1">
    <location>
        <begin position="25"/>
        <end position="49"/>
    </location>
</feature>
<dbReference type="GO" id="GO:0004519">
    <property type="term" value="F:endonuclease activity"/>
    <property type="evidence" value="ECO:0007669"/>
    <property type="project" value="UniProtKB-KW"/>
</dbReference>
<evidence type="ECO:0000256" key="1">
    <source>
        <dbReference type="SAM" id="MobiDB-lite"/>
    </source>
</evidence>
<accession>A0A3M9ME72</accession>
<dbReference type="Pfam" id="PF02720">
    <property type="entry name" value="DUF222"/>
    <property type="match status" value="1"/>
</dbReference>
<evidence type="ECO:0000259" key="2">
    <source>
        <dbReference type="SMART" id="SM00507"/>
    </source>
</evidence>
<dbReference type="AlphaFoldDB" id="A0A3M9ME72"/>
<name>A0A3M9ME72_9MICO</name>
<keyword evidence="4" id="KW-1185">Reference proteome</keyword>
<dbReference type="Proteomes" id="UP000271678">
    <property type="component" value="Unassembled WGS sequence"/>
</dbReference>
<sequence>MTTNDPGPLVPSEVEVSGVPGGDVSGDPVDSPVTQGESPSSAAPAAPPAVAVPGRAAEILEMAREFRAALDEVPGALYQLGEEGLSDLMTQLMGVHVRSSQVATVVVAEAHIRGEVNTSMSASAVQWITAHAVEAGTMVEPRDAKTMAVVAQAYGDRRNAVVAGAVREGSCTVARAALSNTDKVAPVLPTASRDELLGHYLQLDPALGSRGVSALTRMIIAQYAPDTLSAQDAKLEAVETLSWFTTPTGMTRLTAELAPASAAVIKSAILALSAPKPVPCDDGGDPGTGASGSGSATTVRDERTPGKRRADALTELVTAAAKVVSGDASPTGAAATALVTMNLEVLTEGVGHARTVATGDILDAGAARRIACDAQVIPIVLGARSEPLDVGRKERLVTKGLRTAVITRDHGCTFPGCDRPPGMCEVHHVNPWWAGGTTCLINSAMLCAFHHHLVHRLGLLAAVTATGVHWDLTPGRMPTRGAA</sequence>
<feature type="compositionally biased region" description="Basic and acidic residues" evidence="1">
    <location>
        <begin position="299"/>
        <end position="308"/>
    </location>
</feature>
<gene>
    <name evidence="3" type="ORF">EFY87_06275</name>
</gene>
<keyword evidence="3" id="KW-0378">Hydrolase</keyword>
<dbReference type="InterPro" id="IPR003870">
    <property type="entry name" value="DUF222"/>
</dbReference>
<dbReference type="CDD" id="cd00085">
    <property type="entry name" value="HNHc"/>
    <property type="match status" value="1"/>
</dbReference>
<organism evidence="3 4">
    <name type="scientific">Flexivirga caeni</name>
    <dbReference type="NCBI Taxonomy" id="2294115"/>
    <lineage>
        <taxon>Bacteria</taxon>
        <taxon>Bacillati</taxon>
        <taxon>Actinomycetota</taxon>
        <taxon>Actinomycetes</taxon>
        <taxon>Micrococcales</taxon>
        <taxon>Dermacoccaceae</taxon>
        <taxon>Flexivirga</taxon>
    </lineage>
</organism>